<evidence type="ECO:0000313" key="3">
    <source>
        <dbReference type="Proteomes" id="UP000503197"/>
    </source>
</evidence>
<gene>
    <name evidence="2" type="ORF">HMSLTHF_17970</name>
</gene>
<dbReference type="RefSeq" id="WP_137094069.1">
    <property type="nucleotide sequence ID" value="NZ_AP022821.1"/>
</dbReference>
<name>A0A6F8SWC0_9GAMM</name>
<reference evidence="2 3" key="1">
    <citation type="submission" date="2020-02" db="EMBL/GenBank/DDBJ databases">
        <title>Complete Genome Sequence of Halomonas meridiana strain BAA-801, Isolated from Deep Sea Thermal Vent.</title>
        <authorList>
            <person name="Takahashi Y."/>
            <person name="Takahashi H."/>
            <person name="Galipon J."/>
            <person name="Arakawa K."/>
        </authorList>
    </citation>
    <scope>NUCLEOTIDE SEQUENCE [LARGE SCALE GENOMIC DNA]</scope>
    <source>
        <strain evidence="2 3">Slthf1</strain>
    </source>
</reference>
<dbReference type="AlphaFoldDB" id="A0A6F8SWC0"/>
<evidence type="ECO:0008006" key="4">
    <source>
        <dbReference type="Google" id="ProtNLM"/>
    </source>
</evidence>
<accession>A0A6F8SWC0</accession>
<keyword evidence="1" id="KW-0732">Signal</keyword>
<feature type="signal peptide" evidence="1">
    <location>
        <begin position="1"/>
        <end position="24"/>
    </location>
</feature>
<dbReference type="EMBL" id="AP022821">
    <property type="protein sequence ID" value="BCA92022.1"/>
    <property type="molecule type" value="Genomic_DNA"/>
</dbReference>
<proteinExistence type="predicted"/>
<dbReference type="Proteomes" id="UP000503197">
    <property type="component" value="Chromosome"/>
</dbReference>
<sequence length="68" mass="7799">MPKCRKFRMSIPFITLGLLLPLTACTTYTWPDGSQETVLGVVPEDDNQRYEERQAEGVRYRLPGNIPE</sequence>
<protein>
    <recommendedName>
        <fullName evidence="4">Lipoprotein</fullName>
    </recommendedName>
</protein>
<evidence type="ECO:0000256" key="1">
    <source>
        <dbReference type="SAM" id="SignalP"/>
    </source>
</evidence>
<feature type="chain" id="PRO_5026128288" description="Lipoprotein" evidence="1">
    <location>
        <begin position="25"/>
        <end position="68"/>
    </location>
</feature>
<evidence type="ECO:0000313" key="2">
    <source>
        <dbReference type="EMBL" id="BCA92022.1"/>
    </source>
</evidence>
<organism evidence="2 3">
    <name type="scientific">Vreelandella aquamarina</name>
    <dbReference type="NCBI Taxonomy" id="77097"/>
    <lineage>
        <taxon>Bacteria</taxon>
        <taxon>Pseudomonadati</taxon>
        <taxon>Pseudomonadota</taxon>
        <taxon>Gammaproteobacteria</taxon>
        <taxon>Oceanospirillales</taxon>
        <taxon>Halomonadaceae</taxon>
        <taxon>Vreelandella</taxon>
    </lineage>
</organism>